<name>A0A4R4UL79_9PSEU</name>
<dbReference type="OrthoDB" id="3577357at2"/>
<proteinExistence type="predicted"/>
<accession>A0A4R4UL79</accession>
<gene>
    <name evidence="1" type="ORF">E1161_20185</name>
</gene>
<dbReference type="Proteomes" id="UP000294744">
    <property type="component" value="Unassembled WGS sequence"/>
</dbReference>
<comment type="caution">
    <text evidence="1">The sequence shown here is derived from an EMBL/GenBank/DDBJ whole genome shotgun (WGS) entry which is preliminary data.</text>
</comment>
<reference evidence="1 2" key="1">
    <citation type="submission" date="2019-03" db="EMBL/GenBank/DDBJ databases">
        <title>Draft genome sequences of novel Actinobacteria.</title>
        <authorList>
            <person name="Sahin N."/>
            <person name="Ay H."/>
            <person name="Saygin H."/>
        </authorList>
    </citation>
    <scope>NUCLEOTIDE SEQUENCE [LARGE SCALE GENOMIC DNA]</scope>
    <source>
        <strain evidence="1 2">16K404</strain>
    </source>
</reference>
<dbReference type="AlphaFoldDB" id="A0A4R4UL79"/>
<protein>
    <submittedName>
        <fullName evidence="1">Uncharacterized protein</fullName>
    </submittedName>
</protein>
<evidence type="ECO:0000313" key="2">
    <source>
        <dbReference type="Proteomes" id="UP000294744"/>
    </source>
</evidence>
<organism evidence="1 2">
    <name type="scientific">Saccharopolyspora aridisoli</name>
    <dbReference type="NCBI Taxonomy" id="2530385"/>
    <lineage>
        <taxon>Bacteria</taxon>
        <taxon>Bacillati</taxon>
        <taxon>Actinomycetota</taxon>
        <taxon>Actinomycetes</taxon>
        <taxon>Pseudonocardiales</taxon>
        <taxon>Pseudonocardiaceae</taxon>
        <taxon>Saccharopolyspora</taxon>
    </lineage>
</organism>
<keyword evidence="2" id="KW-1185">Reference proteome</keyword>
<dbReference type="EMBL" id="SMKV01000029">
    <property type="protein sequence ID" value="TDC89844.1"/>
    <property type="molecule type" value="Genomic_DNA"/>
</dbReference>
<evidence type="ECO:0000313" key="1">
    <source>
        <dbReference type="EMBL" id="TDC89844.1"/>
    </source>
</evidence>
<dbReference type="RefSeq" id="WP_132625616.1">
    <property type="nucleotide sequence ID" value="NZ_SMKV01000029.1"/>
</dbReference>
<sequence length="88" mass="9693">MRSSNSDADLREAQRKLLLDAAAVMRRRHVRGSDGSTSPNAAEALANVLEGVARSEPALHQIDRDEAIALAHRLLDDDHPELSRMWPA</sequence>